<dbReference type="InterPro" id="IPR043133">
    <property type="entry name" value="GTP-CH-I_C/QueF"/>
</dbReference>
<dbReference type="GO" id="GO:0008270">
    <property type="term" value="F:zinc ion binding"/>
    <property type="evidence" value="ECO:0007669"/>
    <property type="project" value="TreeGrafter"/>
</dbReference>
<dbReference type="Pfam" id="PF01227">
    <property type="entry name" value="GTP_cyclohydroI"/>
    <property type="match status" value="1"/>
</dbReference>
<dbReference type="Gene3D" id="3.30.1130.10">
    <property type="match status" value="1"/>
</dbReference>
<gene>
    <name evidence="8" type="ORF">GBAR_LOCUS16597</name>
</gene>
<evidence type="ECO:0000256" key="4">
    <source>
        <dbReference type="ARBA" id="ARBA00017272"/>
    </source>
</evidence>
<dbReference type="EC" id="3.5.4.16" evidence="3"/>
<comment type="caution">
    <text evidence="8">The sequence shown here is derived from an EMBL/GenBank/DDBJ whole genome shotgun (WGS) entry which is preliminary data.</text>
</comment>
<evidence type="ECO:0000256" key="5">
    <source>
        <dbReference type="ARBA" id="ARBA00022801"/>
    </source>
</evidence>
<comment type="similarity">
    <text evidence="2">Belongs to the GTP cyclohydrolase I family.</text>
</comment>
<reference evidence="8" key="1">
    <citation type="submission" date="2023-03" db="EMBL/GenBank/DDBJ databases">
        <authorList>
            <person name="Steffen K."/>
            <person name="Cardenas P."/>
        </authorList>
    </citation>
    <scope>NUCLEOTIDE SEQUENCE</scope>
</reference>
<organism evidence="8 9">
    <name type="scientific">Geodia barretti</name>
    <name type="common">Barrett's horny sponge</name>
    <dbReference type="NCBI Taxonomy" id="519541"/>
    <lineage>
        <taxon>Eukaryota</taxon>
        <taxon>Metazoa</taxon>
        <taxon>Porifera</taxon>
        <taxon>Demospongiae</taxon>
        <taxon>Heteroscleromorpha</taxon>
        <taxon>Tetractinellida</taxon>
        <taxon>Astrophorina</taxon>
        <taxon>Geodiidae</taxon>
        <taxon>Geodia</taxon>
    </lineage>
</organism>
<dbReference type="EMBL" id="CASHTH010002388">
    <property type="protein sequence ID" value="CAI8029201.1"/>
    <property type="molecule type" value="Genomic_DNA"/>
</dbReference>
<dbReference type="GO" id="GO:0046654">
    <property type="term" value="P:tetrahydrofolate biosynthetic process"/>
    <property type="evidence" value="ECO:0007669"/>
    <property type="project" value="InterPro"/>
</dbReference>
<accession>A0AA35WUA9</accession>
<dbReference type="AlphaFoldDB" id="A0AA35WUA9"/>
<dbReference type="Proteomes" id="UP001174909">
    <property type="component" value="Unassembled WGS sequence"/>
</dbReference>
<sequence>ITVELSRIQEAVADILEAIGEDPRRDGLERTPIRVAKMYESLFSGVGVRAEDAIDAVFEVGGNDPVVLNRLAFYSVCEHHLMPFFGEASIGYIPGNRIAGVGVSKHSWPGNWRLTRVRAPAGAGEIDG</sequence>
<dbReference type="PANTHER" id="PTHR11109:SF7">
    <property type="entry name" value="GTP CYCLOHYDROLASE 1"/>
    <property type="match status" value="1"/>
</dbReference>
<proteinExistence type="inferred from homology"/>
<evidence type="ECO:0000256" key="2">
    <source>
        <dbReference type="ARBA" id="ARBA00008085"/>
    </source>
</evidence>
<evidence type="ECO:0000313" key="9">
    <source>
        <dbReference type="Proteomes" id="UP001174909"/>
    </source>
</evidence>
<evidence type="ECO:0000256" key="6">
    <source>
        <dbReference type="ARBA" id="ARBA00030854"/>
    </source>
</evidence>
<protein>
    <recommendedName>
        <fullName evidence="4">GTP cyclohydrolase 1</fullName>
        <ecNumber evidence="3">3.5.4.16</ecNumber>
    </recommendedName>
    <alternativeName>
        <fullName evidence="6">GTP cyclohydrolase I</fullName>
    </alternativeName>
</protein>
<evidence type="ECO:0000256" key="3">
    <source>
        <dbReference type="ARBA" id="ARBA00012715"/>
    </source>
</evidence>
<feature type="domain" description="GTP cyclohydrolase I" evidence="7">
    <location>
        <begin position="8"/>
        <end position="102"/>
    </location>
</feature>
<dbReference type="Gene3D" id="1.10.286.10">
    <property type="match status" value="1"/>
</dbReference>
<dbReference type="GO" id="GO:0006729">
    <property type="term" value="P:tetrahydrobiopterin biosynthetic process"/>
    <property type="evidence" value="ECO:0007669"/>
    <property type="project" value="TreeGrafter"/>
</dbReference>
<evidence type="ECO:0000259" key="7">
    <source>
        <dbReference type="Pfam" id="PF01227"/>
    </source>
</evidence>
<dbReference type="InterPro" id="IPR001474">
    <property type="entry name" value="GTP_CycHdrlase_I"/>
</dbReference>
<dbReference type="GO" id="GO:0005525">
    <property type="term" value="F:GTP binding"/>
    <property type="evidence" value="ECO:0007669"/>
    <property type="project" value="TreeGrafter"/>
</dbReference>
<feature type="non-terminal residue" evidence="8">
    <location>
        <position position="1"/>
    </location>
</feature>
<evidence type="ECO:0000313" key="8">
    <source>
        <dbReference type="EMBL" id="CAI8029201.1"/>
    </source>
</evidence>
<dbReference type="PANTHER" id="PTHR11109">
    <property type="entry name" value="GTP CYCLOHYDROLASE I"/>
    <property type="match status" value="1"/>
</dbReference>
<keyword evidence="9" id="KW-1185">Reference proteome</keyword>
<dbReference type="InterPro" id="IPR020602">
    <property type="entry name" value="GTP_CycHdrlase_I_dom"/>
</dbReference>
<evidence type="ECO:0000256" key="1">
    <source>
        <dbReference type="ARBA" id="ARBA00005080"/>
    </source>
</evidence>
<name>A0AA35WUA9_GEOBA</name>
<keyword evidence="5" id="KW-0378">Hydrolase</keyword>
<dbReference type="GO" id="GO:0003934">
    <property type="term" value="F:GTP cyclohydrolase I activity"/>
    <property type="evidence" value="ECO:0007669"/>
    <property type="project" value="UniProtKB-EC"/>
</dbReference>
<dbReference type="InterPro" id="IPR043134">
    <property type="entry name" value="GTP-CH-I_N"/>
</dbReference>
<dbReference type="GO" id="GO:0005737">
    <property type="term" value="C:cytoplasm"/>
    <property type="evidence" value="ECO:0007669"/>
    <property type="project" value="TreeGrafter"/>
</dbReference>
<dbReference type="SUPFAM" id="SSF55620">
    <property type="entry name" value="Tetrahydrobiopterin biosynthesis enzymes-like"/>
    <property type="match status" value="1"/>
</dbReference>
<comment type="pathway">
    <text evidence="1">Cofactor biosynthesis; 7,8-dihydroneopterin triphosphate biosynthesis; 7,8-dihydroneopterin triphosphate from GTP: step 1/1.</text>
</comment>